<evidence type="ECO:0000256" key="1">
    <source>
        <dbReference type="SAM" id="MobiDB-lite"/>
    </source>
</evidence>
<feature type="compositionally biased region" description="Basic and acidic residues" evidence="1">
    <location>
        <begin position="13"/>
        <end position="25"/>
    </location>
</feature>
<organism evidence="2">
    <name type="scientific">marine sediment metagenome</name>
    <dbReference type="NCBI Taxonomy" id="412755"/>
    <lineage>
        <taxon>unclassified sequences</taxon>
        <taxon>metagenomes</taxon>
        <taxon>ecological metagenomes</taxon>
    </lineage>
</organism>
<dbReference type="AlphaFoldDB" id="A0A0F9SQ12"/>
<protein>
    <submittedName>
        <fullName evidence="2">Uncharacterized protein</fullName>
    </submittedName>
</protein>
<gene>
    <name evidence="2" type="ORF">LCGC14_0444810</name>
</gene>
<comment type="caution">
    <text evidence="2">The sequence shown here is derived from an EMBL/GenBank/DDBJ whole genome shotgun (WGS) entry which is preliminary data.</text>
</comment>
<accession>A0A0F9SQ12</accession>
<evidence type="ECO:0000313" key="2">
    <source>
        <dbReference type="EMBL" id="KKN69009.1"/>
    </source>
</evidence>
<reference evidence="2" key="1">
    <citation type="journal article" date="2015" name="Nature">
        <title>Complex archaea that bridge the gap between prokaryotes and eukaryotes.</title>
        <authorList>
            <person name="Spang A."/>
            <person name="Saw J.H."/>
            <person name="Jorgensen S.L."/>
            <person name="Zaremba-Niedzwiedzka K."/>
            <person name="Martijn J."/>
            <person name="Lind A.E."/>
            <person name="van Eijk R."/>
            <person name="Schleper C."/>
            <person name="Guy L."/>
            <person name="Ettema T.J."/>
        </authorList>
    </citation>
    <scope>NUCLEOTIDE SEQUENCE</scope>
</reference>
<name>A0A0F9SQ12_9ZZZZ</name>
<proteinExistence type="predicted"/>
<dbReference type="EMBL" id="LAZR01000434">
    <property type="protein sequence ID" value="KKN69009.1"/>
    <property type="molecule type" value="Genomic_DNA"/>
</dbReference>
<sequence>MPDGTPRVPAHSDPGRPRVGRDQRSRRVRALARLAAIGAPVDLGRIGAGPRRRNRQDCGEAMLLDDVEKGICDESPR</sequence>
<feature type="region of interest" description="Disordered" evidence="1">
    <location>
        <begin position="1"/>
        <end position="26"/>
    </location>
</feature>